<proteinExistence type="predicted"/>
<keyword evidence="1" id="KW-0328">Glycosyltransferase</keyword>
<dbReference type="EMBL" id="LGTL01000003">
    <property type="protein sequence ID" value="KPA83772.1"/>
    <property type="molecule type" value="Genomic_DNA"/>
</dbReference>
<keyword evidence="2" id="KW-1185">Reference proteome</keyword>
<organism evidence="1 2">
    <name type="scientific">Leptomonas pyrrhocoris</name>
    <name type="common">Firebug parasite</name>
    <dbReference type="NCBI Taxonomy" id="157538"/>
    <lineage>
        <taxon>Eukaryota</taxon>
        <taxon>Discoba</taxon>
        <taxon>Euglenozoa</taxon>
        <taxon>Kinetoplastea</taxon>
        <taxon>Metakinetoplastina</taxon>
        <taxon>Trypanosomatida</taxon>
        <taxon>Trypanosomatidae</taxon>
        <taxon>Leishmaniinae</taxon>
        <taxon>Leptomonas</taxon>
    </lineage>
</organism>
<dbReference type="GeneID" id="26902295"/>
<dbReference type="PANTHER" id="PTHR46656:SF3">
    <property type="entry name" value="PUTATIVE-RELATED"/>
    <property type="match status" value="1"/>
</dbReference>
<dbReference type="Proteomes" id="UP000037923">
    <property type="component" value="Unassembled WGS sequence"/>
</dbReference>
<accession>A0A0N0DY66</accession>
<dbReference type="PANTHER" id="PTHR46656">
    <property type="entry name" value="PUTATIVE-RELATED"/>
    <property type="match status" value="1"/>
</dbReference>
<gene>
    <name evidence="1" type="ORF">ABB37_02000</name>
</gene>
<keyword evidence="1" id="KW-0808">Transferase</keyword>
<protein>
    <submittedName>
        <fullName evidence="1">Mannosyltransferase-like protein</fullName>
    </submittedName>
</protein>
<dbReference type="OMA" id="FRERISW"/>
<name>A0A0N0DY66_LEPPY</name>
<dbReference type="RefSeq" id="XP_015662211.1">
    <property type="nucleotide sequence ID" value="XM_015798733.1"/>
</dbReference>
<sequence length="409" mass="46929">MERYAIRTLYATRVCHKPGDALLDAAYRTRHYNRVLSVAVDPQADDSYWHEELKRRARVLFLHMRPISHRTVHFIKHSSVVSVKIARSLSEFSNIPPNWVQPLRESRDQVWATADFFAPIYRRNGIDPAKVRVVPEAVDVYDFDPANYERKPITIPPGDTASFDSLPDLTPKERLRRYVFFSNFKWEARKGWDVLLGAYWDAFGPHAPSELRGRTTLVIKVRFKPYFTQGVTCSNFMRFLASWGMMGNLHGMRGVEDFPHVVVLCPPMSGVKLTQLYASADAFVFPSKAEGWGLPAAEAMSMGLPVLLTEWSGLRGFITPDTCFRIPLDGLEEITPNMPYLYEEGVKMALPSREKTAELMRYVLQHPEHARRVGQRARALMMREMSEEAVADTMDSLFIETVTKRLKRL</sequence>
<evidence type="ECO:0000313" key="2">
    <source>
        <dbReference type="Proteomes" id="UP000037923"/>
    </source>
</evidence>
<dbReference type="Gene3D" id="3.40.50.2000">
    <property type="entry name" value="Glycogen Phosphorylase B"/>
    <property type="match status" value="1"/>
</dbReference>
<dbReference type="GO" id="GO:0016757">
    <property type="term" value="F:glycosyltransferase activity"/>
    <property type="evidence" value="ECO:0007669"/>
    <property type="project" value="UniProtKB-KW"/>
</dbReference>
<dbReference type="SUPFAM" id="SSF53756">
    <property type="entry name" value="UDP-Glycosyltransferase/glycogen phosphorylase"/>
    <property type="match status" value="1"/>
</dbReference>
<reference evidence="1 2" key="1">
    <citation type="submission" date="2015-07" db="EMBL/GenBank/DDBJ databases">
        <title>High-quality genome of monoxenous trypanosomatid Leptomonas pyrrhocoris.</title>
        <authorList>
            <person name="Flegontov P."/>
            <person name="Butenko A."/>
            <person name="Firsov S."/>
            <person name="Vlcek C."/>
            <person name="Logacheva M.D."/>
            <person name="Field M."/>
            <person name="Filatov D."/>
            <person name="Flegontova O."/>
            <person name="Gerasimov E."/>
            <person name="Jackson A.P."/>
            <person name="Kelly S."/>
            <person name="Opperdoes F."/>
            <person name="O'Reilly A."/>
            <person name="Votypka J."/>
            <person name="Yurchenko V."/>
            <person name="Lukes J."/>
        </authorList>
    </citation>
    <scope>NUCLEOTIDE SEQUENCE [LARGE SCALE GENOMIC DNA]</scope>
    <source>
        <strain evidence="1">H10</strain>
    </source>
</reference>
<dbReference type="OrthoDB" id="263469at2759"/>
<dbReference type="VEuPathDB" id="TriTrypDB:LpyrH10_03_1510"/>
<dbReference type="CDD" id="cd03801">
    <property type="entry name" value="GT4_PimA-like"/>
    <property type="match status" value="1"/>
</dbReference>
<dbReference type="AlphaFoldDB" id="A0A0N0DY66"/>
<evidence type="ECO:0000313" key="1">
    <source>
        <dbReference type="EMBL" id="KPA83772.1"/>
    </source>
</evidence>
<comment type="caution">
    <text evidence="1">The sequence shown here is derived from an EMBL/GenBank/DDBJ whole genome shotgun (WGS) entry which is preliminary data.</text>
</comment>
<dbReference type="Pfam" id="PF20706">
    <property type="entry name" value="GT4-conflict"/>
    <property type="match status" value="1"/>
</dbReference>